<sequence length="261" mass="30175">MKALITNPSISIKASDELIKQIKTIDDYDDMPKSICTIRSQKCQTSKTLRFNDSLITDDDREFLKSLVLEPVELVKSTFDENPTIKENGILNLNDLHWLFQKIQKENLEKVDKVYLHEFLLSSEVVLPKNEEIPRNQQLDARCRLLKMQQENREYKAITKNVDNVRKPHPEDTMSYQIKQINKQLIAVLQFIISVLAGFLFGFQGVQLMFGTLDFGFRLLLGVICSLVIALAELYFLAKTLNEDLQYEAHIENKKAHSKIN</sequence>
<dbReference type="GO" id="GO:0070072">
    <property type="term" value="P:vacuolar proton-transporting V-type ATPase complex assembly"/>
    <property type="evidence" value="ECO:0007669"/>
    <property type="project" value="InterPro"/>
</dbReference>
<comment type="subcellular location">
    <subcellularLocation>
        <location evidence="1">Endoplasmic reticulum membrane</location>
        <topology evidence="1">Multi-pass membrane protein</topology>
    </subcellularLocation>
</comment>
<evidence type="ECO:0000256" key="3">
    <source>
        <dbReference type="ARBA" id="ARBA00022824"/>
    </source>
</evidence>
<feature type="transmembrane region" description="Helical" evidence="6">
    <location>
        <begin position="185"/>
        <end position="203"/>
    </location>
</feature>
<dbReference type="PANTHER" id="PTHR31394">
    <property type="entry name" value="TRANSMEMBRANE PROTEIN 199"/>
    <property type="match status" value="1"/>
</dbReference>
<keyword evidence="2 6" id="KW-0812">Transmembrane</keyword>
<dbReference type="EMBL" id="JARPUR010000008">
    <property type="protein sequence ID" value="KAK4872050.1"/>
    <property type="molecule type" value="Genomic_DNA"/>
</dbReference>
<accession>A0AAN7NU46</accession>
<name>A0AAN7NU46_9COLE</name>
<dbReference type="GO" id="GO:0005789">
    <property type="term" value="C:endoplasmic reticulum membrane"/>
    <property type="evidence" value="ECO:0007669"/>
    <property type="project" value="UniProtKB-SubCell"/>
</dbReference>
<evidence type="ECO:0000256" key="6">
    <source>
        <dbReference type="SAM" id="Phobius"/>
    </source>
</evidence>
<proteinExistence type="predicted"/>
<comment type="caution">
    <text evidence="7">The sequence shown here is derived from an EMBL/GenBank/DDBJ whole genome shotgun (WGS) entry which is preliminary data.</text>
</comment>
<organism evidence="7 8">
    <name type="scientific">Aquatica leii</name>
    <dbReference type="NCBI Taxonomy" id="1421715"/>
    <lineage>
        <taxon>Eukaryota</taxon>
        <taxon>Metazoa</taxon>
        <taxon>Ecdysozoa</taxon>
        <taxon>Arthropoda</taxon>
        <taxon>Hexapoda</taxon>
        <taxon>Insecta</taxon>
        <taxon>Pterygota</taxon>
        <taxon>Neoptera</taxon>
        <taxon>Endopterygota</taxon>
        <taxon>Coleoptera</taxon>
        <taxon>Polyphaga</taxon>
        <taxon>Elateriformia</taxon>
        <taxon>Elateroidea</taxon>
        <taxon>Lampyridae</taxon>
        <taxon>Luciolinae</taxon>
        <taxon>Aquatica</taxon>
    </lineage>
</organism>
<dbReference type="PANTHER" id="PTHR31394:SF1">
    <property type="entry name" value="TRANSMEMBRANE PROTEIN 199"/>
    <property type="match status" value="1"/>
</dbReference>
<evidence type="ECO:0000256" key="5">
    <source>
        <dbReference type="ARBA" id="ARBA00023136"/>
    </source>
</evidence>
<reference evidence="8" key="1">
    <citation type="submission" date="2023-01" db="EMBL/GenBank/DDBJ databases">
        <title>Key to firefly adult light organ development and bioluminescence: homeobox transcription factors regulate luciferase expression and transportation to peroxisome.</title>
        <authorList>
            <person name="Fu X."/>
        </authorList>
    </citation>
    <scope>NUCLEOTIDE SEQUENCE [LARGE SCALE GENOMIC DNA]</scope>
</reference>
<evidence type="ECO:0000256" key="2">
    <source>
        <dbReference type="ARBA" id="ARBA00022692"/>
    </source>
</evidence>
<dbReference type="Proteomes" id="UP001353858">
    <property type="component" value="Unassembled WGS sequence"/>
</dbReference>
<keyword evidence="3" id="KW-0256">Endoplasmic reticulum</keyword>
<protein>
    <recommendedName>
        <fullName evidence="9">Transmembrane protein 199</fullName>
    </recommendedName>
</protein>
<feature type="transmembrane region" description="Helical" evidence="6">
    <location>
        <begin position="215"/>
        <end position="237"/>
    </location>
</feature>
<gene>
    <name evidence="7" type="ORF">RN001_016174</name>
</gene>
<dbReference type="InterPro" id="IPR021013">
    <property type="entry name" value="ATPase_Vma12"/>
</dbReference>
<keyword evidence="8" id="KW-1185">Reference proteome</keyword>
<evidence type="ECO:0000313" key="7">
    <source>
        <dbReference type="EMBL" id="KAK4872050.1"/>
    </source>
</evidence>
<evidence type="ECO:0000313" key="8">
    <source>
        <dbReference type="Proteomes" id="UP001353858"/>
    </source>
</evidence>
<dbReference type="AlphaFoldDB" id="A0AAN7NU46"/>
<evidence type="ECO:0000256" key="1">
    <source>
        <dbReference type="ARBA" id="ARBA00004477"/>
    </source>
</evidence>
<evidence type="ECO:0000256" key="4">
    <source>
        <dbReference type="ARBA" id="ARBA00022989"/>
    </source>
</evidence>
<keyword evidence="4 6" id="KW-1133">Transmembrane helix</keyword>
<dbReference type="Pfam" id="PF11712">
    <property type="entry name" value="Vma12"/>
    <property type="match status" value="1"/>
</dbReference>
<keyword evidence="5 6" id="KW-0472">Membrane</keyword>
<evidence type="ECO:0008006" key="9">
    <source>
        <dbReference type="Google" id="ProtNLM"/>
    </source>
</evidence>